<feature type="region of interest" description="Disordered" evidence="2">
    <location>
        <begin position="1"/>
        <end position="24"/>
    </location>
</feature>
<evidence type="ECO:0000313" key="4">
    <source>
        <dbReference type="Proteomes" id="UP001652660"/>
    </source>
</evidence>
<organism evidence="4 5">
    <name type="scientific">Coffea arabica</name>
    <name type="common">Arabian coffee</name>
    <dbReference type="NCBI Taxonomy" id="13443"/>
    <lineage>
        <taxon>Eukaryota</taxon>
        <taxon>Viridiplantae</taxon>
        <taxon>Streptophyta</taxon>
        <taxon>Embryophyta</taxon>
        <taxon>Tracheophyta</taxon>
        <taxon>Spermatophyta</taxon>
        <taxon>Magnoliopsida</taxon>
        <taxon>eudicotyledons</taxon>
        <taxon>Gunneridae</taxon>
        <taxon>Pentapetalae</taxon>
        <taxon>asterids</taxon>
        <taxon>lamiids</taxon>
        <taxon>Gentianales</taxon>
        <taxon>Rubiaceae</taxon>
        <taxon>Ixoroideae</taxon>
        <taxon>Gardenieae complex</taxon>
        <taxon>Bertiereae - Coffeeae clade</taxon>
        <taxon>Coffeeae</taxon>
        <taxon>Coffea</taxon>
    </lineage>
</organism>
<keyword evidence="1" id="KW-0862">Zinc</keyword>
<evidence type="ECO:0000259" key="3">
    <source>
        <dbReference type="PROSITE" id="PS50966"/>
    </source>
</evidence>
<dbReference type="RefSeq" id="XP_071939057.1">
    <property type="nucleotide sequence ID" value="XM_072082956.1"/>
</dbReference>
<reference evidence="5 6" key="1">
    <citation type="submission" date="2025-05" db="UniProtKB">
        <authorList>
            <consortium name="RefSeq"/>
        </authorList>
    </citation>
    <scope>IDENTIFICATION</scope>
    <source>
        <tissue evidence="5 6">Leaves</tissue>
    </source>
</reference>
<dbReference type="PROSITE" id="PS50966">
    <property type="entry name" value="ZF_SWIM"/>
    <property type="match status" value="1"/>
</dbReference>
<evidence type="ECO:0000313" key="5">
    <source>
        <dbReference type="RefSeq" id="XP_071939057.1"/>
    </source>
</evidence>
<feature type="domain" description="SWIM-type" evidence="3">
    <location>
        <begin position="571"/>
        <end position="607"/>
    </location>
</feature>
<accession>A0ABM4X4V3</accession>
<evidence type="ECO:0000313" key="6">
    <source>
        <dbReference type="RefSeq" id="XP_071939066.1"/>
    </source>
</evidence>
<dbReference type="Pfam" id="PF10551">
    <property type="entry name" value="MULE"/>
    <property type="match status" value="1"/>
</dbReference>
<dbReference type="InterPro" id="IPR018289">
    <property type="entry name" value="MULE_transposase_dom"/>
</dbReference>
<keyword evidence="1" id="KW-0863">Zinc-finger</keyword>
<protein>
    <submittedName>
        <fullName evidence="5 6">Protein FAR1-RELATED SEQUENCE 5-like</fullName>
    </submittedName>
</protein>
<dbReference type="InterPro" id="IPR007527">
    <property type="entry name" value="Znf_SWIM"/>
</dbReference>
<name>A0ABM4X4V3_COFAR</name>
<sequence>MQMLEGHPWSTRDVGASAEGEESGNRLKIVHSTTNCRTERILGQGAVGDIVGQDGPNVNAAFHCIDDIDVGSMEFDSIEEAEAFYMMYARATDFGVRKGCKRKDKKGDVRVRSWLCNKEGERHEKHLNRGDRIREPKAVTRVNCQAHLKVRLHESKQKYVVVQFVSGHCHRFCSPESVSFMRSHRKVGKSDLQQAVLMQQAGIRTSHIMRLLVVQAGGYRNLGFHETDMYNALNRQRQVAVGDGDSDSALAFLLGKQRGDPNLFFKYSVDGHGRLNRLLWADSVCRDDYRCFGNVLVFDSTYNTNQYKFPLVVLCGVNNHYSTCIFACAFIVHEGDEGYDWVIITFLEAMNGRKPIAVVTDGDKSMRKCIKKFMPTAKHRLCSFHLEMNAATNVRDKEFLQAFKTYMFMNSTTINFETRWAGVVRRFRLENNEWVKKMYRKRELWAMAFLRGNFFGGVRSTQRCEKMHQVLKLHLTPKLKFFDCLQTYDLAVGRLRHEERRQRAVTEHTTLLGATQLQALEKHAAEVFTRSTFVVVRKEMKKQWLFCRINGTDDGINAVHFMKHPYNYSYYTVVYNRSTRHMKCSCLKMETHGLPCCHMFRAILFEELKRIPPNCIMKRWTRQAKERVINDEGAETSSSHLTEMSRYSMLLSAANDVCRNACKKSDGFRNALALFQNESVGTEKCKARGKEARLWSCATNE</sequence>
<gene>
    <name evidence="5" type="primary">LOC140037817</name>
    <name evidence="6" type="synonym">LOC140037826</name>
</gene>
<dbReference type="Pfam" id="PF03101">
    <property type="entry name" value="FAR1"/>
    <property type="match status" value="1"/>
</dbReference>
<dbReference type="PANTHER" id="PTHR47718">
    <property type="entry name" value="OS01G0519700 PROTEIN"/>
    <property type="match status" value="1"/>
</dbReference>
<dbReference type="RefSeq" id="XP_071939066.1">
    <property type="nucleotide sequence ID" value="XM_072082965.1"/>
</dbReference>
<evidence type="ECO:0000256" key="1">
    <source>
        <dbReference type="PROSITE-ProRule" id="PRU00325"/>
    </source>
</evidence>
<dbReference type="Proteomes" id="UP001652660">
    <property type="component" value="Chromosome 3c"/>
</dbReference>
<proteinExistence type="predicted"/>
<dbReference type="GeneID" id="140037817"/>
<keyword evidence="1" id="KW-0479">Metal-binding</keyword>
<dbReference type="InterPro" id="IPR004330">
    <property type="entry name" value="FAR1_DNA_bnd_dom"/>
</dbReference>
<keyword evidence="4" id="KW-1185">Reference proteome</keyword>
<dbReference type="PANTHER" id="PTHR47718:SF15">
    <property type="entry name" value="PROTEIN FAR1-RELATED SEQUENCE 5-LIKE"/>
    <property type="match status" value="1"/>
</dbReference>
<evidence type="ECO:0000256" key="2">
    <source>
        <dbReference type="SAM" id="MobiDB-lite"/>
    </source>
</evidence>